<protein>
    <submittedName>
        <fullName evidence="1">Uncharacterized protein</fullName>
    </submittedName>
</protein>
<organism evidence="1 2">
    <name type="scientific">Suillus luteus UH-Slu-Lm8-n1</name>
    <dbReference type="NCBI Taxonomy" id="930992"/>
    <lineage>
        <taxon>Eukaryota</taxon>
        <taxon>Fungi</taxon>
        <taxon>Dikarya</taxon>
        <taxon>Basidiomycota</taxon>
        <taxon>Agaricomycotina</taxon>
        <taxon>Agaricomycetes</taxon>
        <taxon>Agaricomycetidae</taxon>
        <taxon>Boletales</taxon>
        <taxon>Suillineae</taxon>
        <taxon>Suillaceae</taxon>
        <taxon>Suillus</taxon>
    </lineage>
</organism>
<sequence length="97" mass="10899">MDQLLINCDIYLACALKKTLPDAVYVTICRRLDDYVILTSARCLDKRNSYPFSQQHDIASGAESANSGRTLQTQMPTVFSLEVLSRFGSPVQRHIAF</sequence>
<accession>A0A0C9Z6D8</accession>
<dbReference type="EMBL" id="KN836048">
    <property type="protein sequence ID" value="KIK33025.1"/>
    <property type="molecule type" value="Genomic_DNA"/>
</dbReference>
<evidence type="ECO:0000313" key="2">
    <source>
        <dbReference type="Proteomes" id="UP000054485"/>
    </source>
</evidence>
<reference evidence="2" key="2">
    <citation type="submission" date="2015-01" db="EMBL/GenBank/DDBJ databases">
        <title>Evolutionary Origins and Diversification of the Mycorrhizal Mutualists.</title>
        <authorList>
            <consortium name="DOE Joint Genome Institute"/>
            <consortium name="Mycorrhizal Genomics Consortium"/>
            <person name="Kohler A."/>
            <person name="Kuo A."/>
            <person name="Nagy L.G."/>
            <person name="Floudas D."/>
            <person name="Copeland A."/>
            <person name="Barry K.W."/>
            <person name="Cichocki N."/>
            <person name="Veneault-Fourrey C."/>
            <person name="LaButti K."/>
            <person name="Lindquist E.A."/>
            <person name="Lipzen A."/>
            <person name="Lundell T."/>
            <person name="Morin E."/>
            <person name="Murat C."/>
            <person name="Riley R."/>
            <person name="Ohm R."/>
            <person name="Sun H."/>
            <person name="Tunlid A."/>
            <person name="Henrissat B."/>
            <person name="Grigoriev I.V."/>
            <person name="Hibbett D.S."/>
            <person name="Martin F."/>
        </authorList>
    </citation>
    <scope>NUCLEOTIDE SEQUENCE [LARGE SCALE GENOMIC DNA]</scope>
    <source>
        <strain evidence="2">UH-Slu-Lm8-n1</strain>
    </source>
</reference>
<keyword evidence="2" id="KW-1185">Reference proteome</keyword>
<dbReference type="AlphaFoldDB" id="A0A0C9Z6D8"/>
<proteinExistence type="predicted"/>
<evidence type="ECO:0000313" key="1">
    <source>
        <dbReference type="EMBL" id="KIK33025.1"/>
    </source>
</evidence>
<dbReference type="Proteomes" id="UP000054485">
    <property type="component" value="Unassembled WGS sequence"/>
</dbReference>
<name>A0A0C9Z6D8_9AGAM</name>
<dbReference type="InParanoid" id="A0A0C9Z6D8"/>
<gene>
    <name evidence="1" type="ORF">CY34DRAFT_739003</name>
</gene>
<reference evidence="1 2" key="1">
    <citation type="submission" date="2014-04" db="EMBL/GenBank/DDBJ databases">
        <authorList>
            <consortium name="DOE Joint Genome Institute"/>
            <person name="Kuo A."/>
            <person name="Ruytinx J."/>
            <person name="Rineau F."/>
            <person name="Colpaert J."/>
            <person name="Kohler A."/>
            <person name="Nagy L.G."/>
            <person name="Floudas D."/>
            <person name="Copeland A."/>
            <person name="Barry K.W."/>
            <person name="Cichocki N."/>
            <person name="Veneault-Fourrey C."/>
            <person name="LaButti K."/>
            <person name="Lindquist E.A."/>
            <person name="Lipzen A."/>
            <person name="Lundell T."/>
            <person name="Morin E."/>
            <person name="Murat C."/>
            <person name="Sun H."/>
            <person name="Tunlid A."/>
            <person name="Henrissat B."/>
            <person name="Grigoriev I.V."/>
            <person name="Hibbett D.S."/>
            <person name="Martin F."/>
            <person name="Nordberg H.P."/>
            <person name="Cantor M.N."/>
            <person name="Hua S.X."/>
        </authorList>
    </citation>
    <scope>NUCLEOTIDE SEQUENCE [LARGE SCALE GENOMIC DNA]</scope>
    <source>
        <strain evidence="1 2">UH-Slu-Lm8-n1</strain>
    </source>
</reference>
<dbReference type="HOGENOM" id="CLU_2348110_0_0_1"/>